<evidence type="ECO:0000256" key="6">
    <source>
        <dbReference type="SAM" id="Phobius"/>
    </source>
</evidence>
<gene>
    <name evidence="8" type="ORF">PRVXT_002386</name>
</gene>
<evidence type="ECO:0000259" key="7">
    <source>
        <dbReference type="Pfam" id="PF00482"/>
    </source>
</evidence>
<evidence type="ECO:0000256" key="3">
    <source>
        <dbReference type="ARBA" id="ARBA00022692"/>
    </source>
</evidence>
<evidence type="ECO:0000256" key="5">
    <source>
        <dbReference type="ARBA" id="ARBA00023136"/>
    </source>
</evidence>
<dbReference type="InterPro" id="IPR042094">
    <property type="entry name" value="T2SS_GspF_sf"/>
</dbReference>
<dbReference type="EMBL" id="CP158367">
    <property type="protein sequence ID" value="XBX74352.1"/>
    <property type="molecule type" value="Genomic_DNA"/>
</dbReference>
<organism evidence="8">
    <name type="scientific">Proteinivorax tanatarense</name>
    <dbReference type="NCBI Taxonomy" id="1260629"/>
    <lineage>
        <taxon>Bacteria</taxon>
        <taxon>Bacillati</taxon>
        <taxon>Bacillota</taxon>
        <taxon>Clostridia</taxon>
        <taxon>Eubacteriales</taxon>
        <taxon>Proteinivoracaceae</taxon>
        <taxon>Proteinivorax</taxon>
    </lineage>
</organism>
<dbReference type="GO" id="GO:0005886">
    <property type="term" value="C:plasma membrane"/>
    <property type="evidence" value="ECO:0007669"/>
    <property type="project" value="UniProtKB-SubCell"/>
</dbReference>
<reference evidence="8" key="1">
    <citation type="journal article" date="2013" name="Extremophiles">
        <title>Proteinivorax tanatarense gen. nov., sp. nov., an anaerobic, haloalkaliphilic, proteolytic bacterium isolated from a decaying algal bloom, and proposal of Proteinivoraceae fam. nov.</title>
        <authorList>
            <person name="Kevbrin V."/>
            <person name="Boltyanskaya Y."/>
            <person name="Zhilina T."/>
            <person name="Kolganova T."/>
            <person name="Lavrentjeva E."/>
            <person name="Kuznetsov B."/>
        </authorList>
    </citation>
    <scope>NUCLEOTIDE SEQUENCE</scope>
    <source>
        <strain evidence="8">Z-910T</strain>
    </source>
</reference>
<keyword evidence="4 6" id="KW-1133">Transmembrane helix</keyword>
<evidence type="ECO:0000313" key="8">
    <source>
        <dbReference type="EMBL" id="XBX74352.1"/>
    </source>
</evidence>
<dbReference type="RefSeq" id="WP_350343106.1">
    <property type="nucleotide sequence ID" value="NZ_CP158367.1"/>
</dbReference>
<keyword evidence="3 6" id="KW-0812">Transmembrane</keyword>
<evidence type="ECO:0000256" key="4">
    <source>
        <dbReference type="ARBA" id="ARBA00022989"/>
    </source>
</evidence>
<dbReference type="PANTHER" id="PTHR35007">
    <property type="entry name" value="INTEGRAL MEMBRANE PROTEIN-RELATED"/>
    <property type="match status" value="1"/>
</dbReference>
<dbReference type="Pfam" id="PF00482">
    <property type="entry name" value="T2SSF"/>
    <property type="match status" value="1"/>
</dbReference>
<feature type="transmembrane region" description="Helical" evidence="6">
    <location>
        <begin position="6"/>
        <end position="25"/>
    </location>
</feature>
<dbReference type="Gene3D" id="1.20.81.30">
    <property type="entry name" value="Type II secretion system (T2SS), domain F"/>
    <property type="match status" value="1"/>
</dbReference>
<feature type="transmembrane region" description="Helical" evidence="6">
    <location>
        <begin position="281"/>
        <end position="301"/>
    </location>
</feature>
<reference evidence="8" key="2">
    <citation type="submission" date="2024-06" db="EMBL/GenBank/DDBJ databases">
        <authorList>
            <person name="Petrova K.O."/>
            <person name="Toshchakov S.V."/>
            <person name="Boltjanskaja Y.V."/>
            <person name="Kevbrin V."/>
        </authorList>
    </citation>
    <scope>NUCLEOTIDE SEQUENCE</scope>
    <source>
        <strain evidence="8">Z-910T</strain>
    </source>
</reference>
<feature type="transmembrane region" description="Helical" evidence="6">
    <location>
        <begin position="250"/>
        <end position="269"/>
    </location>
</feature>
<protein>
    <submittedName>
        <fullName evidence="8">Type II secretion system F family protein</fullName>
    </submittedName>
</protein>
<dbReference type="InterPro" id="IPR018076">
    <property type="entry name" value="T2SS_GspF_dom"/>
</dbReference>
<feature type="transmembrane region" description="Helical" evidence="6">
    <location>
        <begin position="83"/>
        <end position="101"/>
    </location>
</feature>
<keyword evidence="2" id="KW-1003">Cell membrane</keyword>
<feature type="transmembrane region" description="Helical" evidence="6">
    <location>
        <begin position="107"/>
        <end position="126"/>
    </location>
</feature>
<accession>A0AAU7VKJ9</accession>
<dbReference type="PANTHER" id="PTHR35007:SF1">
    <property type="entry name" value="PILUS ASSEMBLY PROTEIN"/>
    <property type="match status" value="1"/>
</dbReference>
<comment type="subcellular location">
    <subcellularLocation>
        <location evidence="1">Cell membrane</location>
        <topology evidence="1">Multi-pass membrane protein</topology>
    </subcellularLocation>
</comment>
<name>A0AAU7VKJ9_9FIRM</name>
<evidence type="ECO:0000256" key="1">
    <source>
        <dbReference type="ARBA" id="ARBA00004651"/>
    </source>
</evidence>
<feature type="domain" description="Type II secretion system protein GspF" evidence="7">
    <location>
        <begin position="143"/>
        <end position="266"/>
    </location>
</feature>
<evidence type="ECO:0000256" key="2">
    <source>
        <dbReference type="ARBA" id="ARBA00022475"/>
    </source>
</evidence>
<dbReference type="AlphaFoldDB" id="A0AAU7VKJ9"/>
<keyword evidence="5 6" id="KW-0472">Membrane</keyword>
<sequence>MQIIMLVCLTVFIYNIVDLFMRFVYRKYITYKIRLNDIQKHSLFEYPAGSKRKEPKERISIKLPEKLREDLMLAGLHLRPEEFILLWGIVTVFPGFFALLLSRGIVIVITLVVSGLLFPIILVSILKKKRMEKFNQQLGEALMVISNSLRAGFTFEQALSSISKDLPDPIGTEFKKIVREVELGEELEKSMENVAKRMESKDMELMTTAVAIQRQVGGNLSNILDNIGETIKDRIIIKRNIKALTAQGEISGKIIALLPVVLLVMISMVNPEYMAPMFNTTYGHVLLGLSIVLEVLGYITIKKLINIEM</sequence>
<proteinExistence type="predicted"/>